<dbReference type="CDD" id="cd05233">
    <property type="entry name" value="SDR_c"/>
    <property type="match status" value="1"/>
</dbReference>
<organism evidence="3 4">
    <name type="scientific">Lentithecium fluviatile CBS 122367</name>
    <dbReference type="NCBI Taxonomy" id="1168545"/>
    <lineage>
        <taxon>Eukaryota</taxon>
        <taxon>Fungi</taxon>
        <taxon>Dikarya</taxon>
        <taxon>Ascomycota</taxon>
        <taxon>Pezizomycotina</taxon>
        <taxon>Dothideomycetes</taxon>
        <taxon>Pleosporomycetidae</taxon>
        <taxon>Pleosporales</taxon>
        <taxon>Massarineae</taxon>
        <taxon>Lentitheciaceae</taxon>
        <taxon>Lentithecium</taxon>
    </lineage>
</organism>
<keyword evidence="4" id="KW-1185">Reference proteome</keyword>
<dbReference type="EMBL" id="MU005572">
    <property type="protein sequence ID" value="KAF2689281.1"/>
    <property type="molecule type" value="Genomic_DNA"/>
</dbReference>
<reference evidence="3" key="1">
    <citation type="journal article" date="2020" name="Stud. Mycol.">
        <title>101 Dothideomycetes genomes: a test case for predicting lifestyles and emergence of pathogens.</title>
        <authorList>
            <person name="Haridas S."/>
            <person name="Albert R."/>
            <person name="Binder M."/>
            <person name="Bloem J."/>
            <person name="Labutti K."/>
            <person name="Salamov A."/>
            <person name="Andreopoulos B."/>
            <person name="Baker S."/>
            <person name="Barry K."/>
            <person name="Bills G."/>
            <person name="Bluhm B."/>
            <person name="Cannon C."/>
            <person name="Castanera R."/>
            <person name="Culley D."/>
            <person name="Daum C."/>
            <person name="Ezra D."/>
            <person name="Gonzalez J."/>
            <person name="Henrissat B."/>
            <person name="Kuo A."/>
            <person name="Liang C."/>
            <person name="Lipzen A."/>
            <person name="Lutzoni F."/>
            <person name="Magnuson J."/>
            <person name="Mondo S."/>
            <person name="Nolan M."/>
            <person name="Ohm R."/>
            <person name="Pangilinan J."/>
            <person name="Park H.-J."/>
            <person name="Ramirez L."/>
            <person name="Alfaro M."/>
            <person name="Sun H."/>
            <person name="Tritt A."/>
            <person name="Yoshinaga Y."/>
            <person name="Zwiers L.-H."/>
            <person name="Turgeon B."/>
            <person name="Goodwin S."/>
            <person name="Spatafora J."/>
            <person name="Crous P."/>
            <person name="Grigoriev I."/>
        </authorList>
    </citation>
    <scope>NUCLEOTIDE SEQUENCE</scope>
    <source>
        <strain evidence="3">CBS 122367</strain>
    </source>
</reference>
<dbReference type="Pfam" id="PF13561">
    <property type="entry name" value="adh_short_C2"/>
    <property type="match status" value="1"/>
</dbReference>
<dbReference type="PRINTS" id="PR00080">
    <property type="entry name" value="SDRFAMILY"/>
</dbReference>
<dbReference type="GO" id="GO:0016491">
    <property type="term" value="F:oxidoreductase activity"/>
    <property type="evidence" value="ECO:0007669"/>
    <property type="project" value="UniProtKB-KW"/>
</dbReference>
<accession>A0A6G1JGB9</accession>
<dbReference type="PANTHER" id="PTHR24321">
    <property type="entry name" value="DEHYDROGENASES, SHORT CHAIN"/>
    <property type="match status" value="1"/>
</dbReference>
<dbReference type="SUPFAM" id="SSF51735">
    <property type="entry name" value="NAD(P)-binding Rossmann-fold domains"/>
    <property type="match status" value="1"/>
</dbReference>
<dbReference type="PANTHER" id="PTHR24321:SF8">
    <property type="entry name" value="ESTRADIOL 17-BETA-DEHYDROGENASE 8-RELATED"/>
    <property type="match status" value="1"/>
</dbReference>
<proteinExistence type="inferred from homology"/>
<dbReference type="PRINTS" id="PR00081">
    <property type="entry name" value="GDHRDH"/>
</dbReference>
<dbReference type="Proteomes" id="UP000799291">
    <property type="component" value="Unassembled WGS sequence"/>
</dbReference>
<keyword evidence="2" id="KW-0560">Oxidoreductase</keyword>
<dbReference type="OrthoDB" id="5840532at2759"/>
<dbReference type="InterPro" id="IPR036291">
    <property type="entry name" value="NAD(P)-bd_dom_sf"/>
</dbReference>
<protein>
    <submittedName>
        <fullName evidence="3">NAD(P)-binding protein</fullName>
    </submittedName>
</protein>
<comment type="similarity">
    <text evidence="1">Belongs to the short-chain dehydrogenases/reductases (SDR) family.</text>
</comment>
<name>A0A6G1JGB9_9PLEO</name>
<dbReference type="Gene3D" id="3.40.50.720">
    <property type="entry name" value="NAD(P)-binding Rossmann-like Domain"/>
    <property type="match status" value="1"/>
</dbReference>
<evidence type="ECO:0000313" key="4">
    <source>
        <dbReference type="Proteomes" id="UP000799291"/>
    </source>
</evidence>
<evidence type="ECO:0000256" key="1">
    <source>
        <dbReference type="ARBA" id="ARBA00006484"/>
    </source>
</evidence>
<gene>
    <name evidence="3" type="ORF">K458DRAFT_439660</name>
</gene>
<evidence type="ECO:0000313" key="3">
    <source>
        <dbReference type="EMBL" id="KAF2689281.1"/>
    </source>
</evidence>
<dbReference type="AlphaFoldDB" id="A0A6G1JGB9"/>
<dbReference type="InterPro" id="IPR002347">
    <property type="entry name" value="SDR_fam"/>
</dbReference>
<sequence>MSSLSNLEGVALVTGATSGIDRETAFVFSEAGCRAVVFADINDKEVEVAAEESKDITSMSSVQKIFDTAVGKFGRIDYFVNLAGMTDFFAKPITNLDLDLFGLVVDVNLRGTIHCLRAVSTTMKAQKLLIYNPSIPRAKRHPVRSLGRGSIVTLSSANSIMPNPLNTSYFLAKYGVIGATKVAALDPALHGIRVNAVLPGTVDTPMIQRIFDKLPALRPLVEQRVPFGGRMVMHDEVAEAVTFLCGPSDTYMTGTGILIDAGLTLMTARLG</sequence>
<evidence type="ECO:0000256" key="2">
    <source>
        <dbReference type="ARBA" id="ARBA00023002"/>
    </source>
</evidence>